<comment type="caution">
    <text evidence="4">The sequence shown here is derived from an EMBL/GenBank/DDBJ whole genome shotgun (WGS) entry which is preliminary data.</text>
</comment>
<feature type="transmembrane region" description="Helical" evidence="2">
    <location>
        <begin position="569"/>
        <end position="594"/>
    </location>
</feature>
<dbReference type="InterPro" id="IPR050860">
    <property type="entry name" value="FeoB_GTPase"/>
</dbReference>
<evidence type="ECO:0000313" key="4">
    <source>
        <dbReference type="EMBL" id="HIY96307.1"/>
    </source>
</evidence>
<dbReference type="Pfam" id="PF02421">
    <property type="entry name" value="FeoB_N"/>
    <property type="match status" value="1"/>
</dbReference>
<proteinExistence type="predicted"/>
<sequence>MRALDRNKKILPNGCTVSVSEGKAESAAQKQRERAAGVTPCADKNGAKRGRRKSRPARKSAETGVVRPPRILLAGNPNCGKSTLYNALTGSHAKTGNWHGVTVGVTSAPSDLAGVRAELSDLPGIYSLDAYSMEEKIARREIEEGEYDLVLCVADALTLPRSFALLQGILRRNRRAVLAVTMADLLRRRGGRLDTRALAERLGIPVIAVSAHDPSDIRALKTFLKGALPQRASFAAGAGGGERGLTINSSPPPAALYAGAEQLLAGVYAAGSRREGAFEKLLYNKYVALPLFALIMLAVFFFAFAQNMPGVLLKDRCEALISEGVGENFARIVSAAGAPVAAGFVRSLFSSAGMLLSFVPQIAILYFALFLMEESGYLSALAFMTDGLFRRVGLTGRAAFSVLMGFGCTAAAILTTRGLENKPLQRRVIFALAYVSCSAKMPVYLAVSSAFFVHPFVAVAALYAAGILLSLAAALLLKNIDRGGEEFVLELAHPQLPSLRLAAKSLLFSVKQFIMKIVTSVAAFLIVMWVLLSFSFTFKYVGAGSEGSMMAVLCRGLKYLFYPMGITQWQVALAAVSGLVAKESVAGMLAMFYGENLAAAMSAPSAVAFLVFILTCSPCVSAIAAAARELGLARALVNACVQTALAFLLAYAVYGLLGHGAFAALLLAALLLLAAPAVFLFKRWKKHEKIHRTSGTEPQRFHR</sequence>
<reference evidence="4" key="1">
    <citation type="journal article" date="2021" name="PeerJ">
        <title>Extensive microbial diversity within the chicken gut microbiome revealed by metagenomics and culture.</title>
        <authorList>
            <person name="Gilroy R."/>
            <person name="Ravi A."/>
            <person name="Getino M."/>
            <person name="Pursley I."/>
            <person name="Horton D.L."/>
            <person name="Alikhan N.F."/>
            <person name="Baker D."/>
            <person name="Gharbi K."/>
            <person name="Hall N."/>
            <person name="Watson M."/>
            <person name="Adriaenssens E.M."/>
            <person name="Foster-Nyarko E."/>
            <person name="Jarju S."/>
            <person name="Secka A."/>
            <person name="Antonio M."/>
            <person name="Oren A."/>
            <person name="Chaudhuri R.R."/>
            <person name="La Ragione R."/>
            <person name="Hildebrand F."/>
            <person name="Pallen M.J."/>
        </authorList>
    </citation>
    <scope>NUCLEOTIDE SEQUENCE</scope>
    <source>
        <strain evidence="4">1345</strain>
    </source>
</reference>
<feature type="transmembrane region" description="Helical" evidence="2">
    <location>
        <begin position="286"/>
        <end position="308"/>
    </location>
</feature>
<dbReference type="GO" id="GO:0005525">
    <property type="term" value="F:GTP binding"/>
    <property type="evidence" value="ECO:0007669"/>
    <property type="project" value="InterPro"/>
</dbReference>
<protein>
    <submittedName>
        <fullName evidence="4">Ferrous iron transporter B</fullName>
    </submittedName>
</protein>
<dbReference type="InterPro" id="IPR030389">
    <property type="entry name" value="G_FEOB_dom"/>
</dbReference>
<dbReference type="SUPFAM" id="SSF52540">
    <property type="entry name" value="P-loop containing nucleoside triphosphate hydrolases"/>
    <property type="match status" value="1"/>
</dbReference>
<name>A0A9D1ZTS0_9FIRM</name>
<organism evidence="4 5">
    <name type="scientific">Candidatus Borkfalkia excrementigallinarum</name>
    <dbReference type="NCBI Taxonomy" id="2838506"/>
    <lineage>
        <taxon>Bacteria</taxon>
        <taxon>Bacillati</taxon>
        <taxon>Bacillota</taxon>
        <taxon>Clostridia</taxon>
        <taxon>Christensenellales</taxon>
        <taxon>Christensenellaceae</taxon>
        <taxon>Candidatus Borkfalkia</taxon>
    </lineage>
</organism>
<feature type="region of interest" description="Disordered" evidence="1">
    <location>
        <begin position="1"/>
        <end position="65"/>
    </location>
</feature>
<gene>
    <name evidence="4" type="ORF">H9729_01320</name>
</gene>
<accession>A0A9D1ZTS0</accession>
<dbReference type="InterPro" id="IPR027417">
    <property type="entry name" value="P-loop_NTPase"/>
</dbReference>
<feature type="compositionally biased region" description="Basic residues" evidence="1">
    <location>
        <begin position="47"/>
        <end position="58"/>
    </location>
</feature>
<dbReference type="GO" id="GO:0015093">
    <property type="term" value="F:ferrous iron transmembrane transporter activity"/>
    <property type="evidence" value="ECO:0007669"/>
    <property type="project" value="TreeGrafter"/>
</dbReference>
<evidence type="ECO:0000313" key="5">
    <source>
        <dbReference type="Proteomes" id="UP000886750"/>
    </source>
</evidence>
<dbReference type="PANTHER" id="PTHR43185:SF1">
    <property type="entry name" value="FE(2+) TRANSPORTER FEOB"/>
    <property type="match status" value="1"/>
</dbReference>
<keyword evidence="2" id="KW-0812">Transmembrane</keyword>
<feature type="transmembrane region" description="Helical" evidence="2">
    <location>
        <begin position="428"/>
        <end position="447"/>
    </location>
</feature>
<feature type="transmembrane region" description="Helical" evidence="2">
    <location>
        <begin position="352"/>
        <end position="372"/>
    </location>
</feature>
<dbReference type="PROSITE" id="PS51711">
    <property type="entry name" value="G_FEOB"/>
    <property type="match status" value="1"/>
</dbReference>
<evidence type="ECO:0000259" key="3">
    <source>
        <dbReference type="PROSITE" id="PS51711"/>
    </source>
</evidence>
<dbReference type="InterPro" id="IPR011642">
    <property type="entry name" value="Gate_dom"/>
</dbReference>
<dbReference type="Pfam" id="PF07670">
    <property type="entry name" value="Gate"/>
    <property type="match status" value="2"/>
</dbReference>
<feature type="domain" description="FeoB-type G" evidence="3">
    <location>
        <begin position="68"/>
        <end position="230"/>
    </location>
</feature>
<reference evidence="4" key="2">
    <citation type="submission" date="2021-04" db="EMBL/GenBank/DDBJ databases">
        <authorList>
            <person name="Gilroy R."/>
        </authorList>
    </citation>
    <scope>NUCLEOTIDE SEQUENCE</scope>
    <source>
        <strain evidence="4">1345</strain>
    </source>
</reference>
<dbReference type="CDD" id="cd01879">
    <property type="entry name" value="FeoB"/>
    <property type="match status" value="1"/>
</dbReference>
<evidence type="ECO:0000256" key="1">
    <source>
        <dbReference type="SAM" id="MobiDB-lite"/>
    </source>
</evidence>
<dbReference type="GO" id="GO:0005886">
    <property type="term" value="C:plasma membrane"/>
    <property type="evidence" value="ECO:0007669"/>
    <property type="project" value="TreeGrafter"/>
</dbReference>
<dbReference type="AlphaFoldDB" id="A0A9D1ZTS0"/>
<dbReference type="EMBL" id="DXCQ01000014">
    <property type="protein sequence ID" value="HIY96307.1"/>
    <property type="molecule type" value="Genomic_DNA"/>
</dbReference>
<dbReference type="Proteomes" id="UP000886750">
    <property type="component" value="Unassembled WGS sequence"/>
</dbReference>
<feature type="transmembrane region" description="Helical" evidence="2">
    <location>
        <begin position="392"/>
        <end position="416"/>
    </location>
</feature>
<feature type="transmembrane region" description="Helical" evidence="2">
    <location>
        <begin position="660"/>
        <end position="681"/>
    </location>
</feature>
<dbReference type="Gene3D" id="3.40.50.300">
    <property type="entry name" value="P-loop containing nucleotide triphosphate hydrolases"/>
    <property type="match status" value="1"/>
</dbReference>
<evidence type="ECO:0000256" key="2">
    <source>
        <dbReference type="SAM" id="Phobius"/>
    </source>
</evidence>
<feature type="transmembrane region" description="Helical" evidence="2">
    <location>
        <begin position="606"/>
        <end position="628"/>
    </location>
</feature>
<feature type="transmembrane region" description="Helical" evidence="2">
    <location>
        <begin position="453"/>
        <end position="477"/>
    </location>
</feature>
<keyword evidence="2" id="KW-1133">Transmembrane helix</keyword>
<dbReference type="PANTHER" id="PTHR43185">
    <property type="entry name" value="FERROUS IRON TRANSPORT PROTEIN B"/>
    <property type="match status" value="1"/>
</dbReference>
<feature type="transmembrane region" description="Helical" evidence="2">
    <location>
        <begin position="635"/>
        <end position="654"/>
    </location>
</feature>
<keyword evidence="2" id="KW-0472">Membrane</keyword>
<feature type="transmembrane region" description="Helical" evidence="2">
    <location>
        <begin position="513"/>
        <end position="532"/>
    </location>
</feature>